<evidence type="ECO:0000256" key="3">
    <source>
        <dbReference type="RuleBase" id="RU000363"/>
    </source>
</evidence>
<reference evidence="4 5" key="1">
    <citation type="submission" date="2018-12" db="EMBL/GenBank/DDBJ databases">
        <title>Sequencing of bacterial isolates from soil warming experiment in Harvard Forest, Massachusetts, USA.</title>
        <authorList>
            <person name="Deangelis K."/>
        </authorList>
    </citation>
    <scope>NUCLEOTIDE SEQUENCE [LARGE SCALE GENOMIC DNA]</scope>
    <source>
        <strain evidence="4 5">EB153</strain>
    </source>
</reference>
<keyword evidence="5" id="KW-1185">Reference proteome</keyword>
<sequence>MRPPVFVYKRCMSSLTGKTVLITGASSGIGRATAFAFAREGCRLLLCARRLDLLVKLQQELTAASAPVTHVFPLDVQDRAAVEAAISGLPQDWSQIDVLVNNAGLSRGLTKLYEDDPQNWEEMIDTNVKGLLYVTRAVVPGMVERGRGHVINMGSTAAYITYANGAVYCASKAAEKAISEGLKIDLMGTPVRVTSVDPGMVESDFSVVRFRGDEERAAKVYQNITPLQPEDIAETIVWAASRPAHVNIHNIVMTTIDQANSVVFHRHS</sequence>
<name>A0A428MH02_9BACT</name>
<keyword evidence="2" id="KW-0560">Oxidoreductase</keyword>
<dbReference type="EMBL" id="RSDW01000001">
    <property type="protein sequence ID" value="RSL16271.1"/>
    <property type="molecule type" value="Genomic_DNA"/>
</dbReference>
<dbReference type="PANTHER" id="PTHR42901">
    <property type="entry name" value="ALCOHOL DEHYDROGENASE"/>
    <property type="match status" value="1"/>
</dbReference>
<dbReference type="GO" id="GO:0016616">
    <property type="term" value="F:oxidoreductase activity, acting on the CH-OH group of donors, NAD or NADP as acceptor"/>
    <property type="evidence" value="ECO:0007669"/>
    <property type="project" value="UniProtKB-ARBA"/>
</dbReference>
<proteinExistence type="inferred from homology"/>
<comment type="similarity">
    <text evidence="1 3">Belongs to the short-chain dehydrogenases/reductases (SDR) family.</text>
</comment>
<dbReference type="PRINTS" id="PR00081">
    <property type="entry name" value="GDHRDH"/>
</dbReference>
<organism evidence="4 5">
    <name type="scientific">Edaphobacter aggregans</name>
    <dbReference type="NCBI Taxonomy" id="570835"/>
    <lineage>
        <taxon>Bacteria</taxon>
        <taxon>Pseudomonadati</taxon>
        <taxon>Acidobacteriota</taxon>
        <taxon>Terriglobia</taxon>
        <taxon>Terriglobales</taxon>
        <taxon>Acidobacteriaceae</taxon>
        <taxon>Edaphobacter</taxon>
    </lineage>
</organism>
<dbReference type="InterPro" id="IPR002347">
    <property type="entry name" value="SDR_fam"/>
</dbReference>
<evidence type="ECO:0000313" key="5">
    <source>
        <dbReference type="Proteomes" id="UP000269669"/>
    </source>
</evidence>
<evidence type="ECO:0000313" key="4">
    <source>
        <dbReference type="EMBL" id="RSL16271.1"/>
    </source>
</evidence>
<dbReference type="AlphaFoldDB" id="A0A428MH02"/>
<dbReference type="PANTHER" id="PTHR42901:SF1">
    <property type="entry name" value="ALCOHOL DEHYDROGENASE"/>
    <property type="match status" value="1"/>
</dbReference>
<dbReference type="PRINTS" id="PR00080">
    <property type="entry name" value="SDRFAMILY"/>
</dbReference>
<dbReference type="Proteomes" id="UP000269669">
    <property type="component" value="Unassembled WGS sequence"/>
</dbReference>
<dbReference type="SUPFAM" id="SSF51735">
    <property type="entry name" value="NAD(P)-binding Rossmann-fold domains"/>
    <property type="match status" value="1"/>
</dbReference>
<protein>
    <recommendedName>
        <fullName evidence="6">NADP-dependent 3-hydroxy acid dehydrogenase YdfG</fullName>
    </recommendedName>
</protein>
<dbReference type="FunFam" id="3.40.50.720:FF:000047">
    <property type="entry name" value="NADP-dependent L-serine/L-allo-threonine dehydrogenase"/>
    <property type="match status" value="1"/>
</dbReference>
<dbReference type="InterPro" id="IPR036291">
    <property type="entry name" value="NAD(P)-bd_dom_sf"/>
</dbReference>
<dbReference type="CDD" id="cd05346">
    <property type="entry name" value="SDR_c5"/>
    <property type="match status" value="1"/>
</dbReference>
<evidence type="ECO:0000256" key="2">
    <source>
        <dbReference type="ARBA" id="ARBA00023002"/>
    </source>
</evidence>
<accession>A0A428MH02</accession>
<dbReference type="Gene3D" id="3.40.50.720">
    <property type="entry name" value="NAD(P)-binding Rossmann-like Domain"/>
    <property type="match status" value="1"/>
</dbReference>
<dbReference type="PIRSF" id="PIRSF000126">
    <property type="entry name" value="11-beta-HSD1"/>
    <property type="match status" value="1"/>
</dbReference>
<dbReference type="Pfam" id="PF00106">
    <property type="entry name" value="adh_short"/>
    <property type="match status" value="1"/>
</dbReference>
<evidence type="ECO:0000256" key="1">
    <source>
        <dbReference type="ARBA" id="ARBA00006484"/>
    </source>
</evidence>
<comment type="caution">
    <text evidence="4">The sequence shown here is derived from an EMBL/GenBank/DDBJ whole genome shotgun (WGS) entry which is preliminary data.</text>
</comment>
<evidence type="ECO:0008006" key="6">
    <source>
        <dbReference type="Google" id="ProtNLM"/>
    </source>
</evidence>
<gene>
    <name evidence="4" type="ORF">EDE15_1782</name>
</gene>